<feature type="region of interest" description="Disordered" evidence="1">
    <location>
        <begin position="324"/>
        <end position="350"/>
    </location>
</feature>
<dbReference type="RefSeq" id="WP_378564718.1">
    <property type="nucleotide sequence ID" value="NZ_JBHSDL010000025.1"/>
</dbReference>
<evidence type="ECO:0008006" key="4">
    <source>
        <dbReference type="Google" id="ProtNLM"/>
    </source>
</evidence>
<sequence length="565" mass="61442">MVRFHLGRTGSRWTGLSSAQAAHRAEAAVSAQLKYRAGWGNRRSRVSSLCRADKAPSGRLSWQGSKETSMAREPRPNLRARFRARRQGEQDAGVLEALREAGRAAYQEQLRADEVRAQVLVGGRTVWTASSAIQTRLLCAWSATAWQVLGETLLDAVYAVDPRTAGYVPPETYDQAWQWLTEVEQWLQRARSAETDQAFDLTAVVKVPTPLRTGPVAIDVARPHRHAMDRAVAALRQLAESALYTLGLDTPDECVADLNRIRRLAGQAAVTSDYLAGLRPALDEESLHDLIDDRVRGALDLWITVGQLAAMPALIPVVLDRPAPPSESGNVTPPDQTATDHTPAVPSATGHTTAAEPFAVGQAAPSPRTFDGSLMISPSPAAVAGTTTCSLDQDVTGTGSAMVPLELSSWLRHLVTISTDGHTSFTVSAVAADGTELDRLAEHAGDYRGIRPLDLIDTPATLQIDASTHMTWRISIDMVHEAPKWRGAMSDTGPTVLRVPWRYSTGRVRARIRHQGTGAIRVHAYGNRRQLLLHEVGEYCAEVQIPISTSFLDIDTAATWEIEPV</sequence>
<dbReference type="Proteomes" id="UP001595844">
    <property type="component" value="Unassembled WGS sequence"/>
</dbReference>
<gene>
    <name evidence="2" type="ORF">ACFO5K_19445</name>
</gene>
<reference evidence="3" key="1">
    <citation type="journal article" date="2019" name="Int. J. Syst. Evol. Microbiol.">
        <title>The Global Catalogue of Microorganisms (GCM) 10K type strain sequencing project: providing services to taxonomists for standard genome sequencing and annotation.</title>
        <authorList>
            <consortium name="The Broad Institute Genomics Platform"/>
            <consortium name="The Broad Institute Genome Sequencing Center for Infectious Disease"/>
            <person name="Wu L."/>
            <person name="Ma J."/>
        </authorList>
    </citation>
    <scope>NUCLEOTIDE SEQUENCE [LARGE SCALE GENOMIC DNA]</scope>
    <source>
        <strain evidence="3">IBRC-M 10490</strain>
    </source>
</reference>
<comment type="caution">
    <text evidence="2">The sequence shown here is derived from an EMBL/GenBank/DDBJ whole genome shotgun (WGS) entry which is preliminary data.</text>
</comment>
<evidence type="ECO:0000313" key="3">
    <source>
        <dbReference type="Proteomes" id="UP001595844"/>
    </source>
</evidence>
<proteinExistence type="predicted"/>
<feature type="compositionally biased region" description="Polar residues" evidence="1">
    <location>
        <begin position="327"/>
        <end position="340"/>
    </location>
</feature>
<name>A0ABV8VKF7_9NOCA</name>
<evidence type="ECO:0000256" key="1">
    <source>
        <dbReference type="SAM" id="MobiDB-lite"/>
    </source>
</evidence>
<dbReference type="EMBL" id="JBHSDL010000025">
    <property type="protein sequence ID" value="MFC4376276.1"/>
    <property type="molecule type" value="Genomic_DNA"/>
</dbReference>
<accession>A0ABV8VKF7</accession>
<organism evidence="2 3">
    <name type="scientific">Nocardia halotolerans</name>
    <dbReference type="NCBI Taxonomy" id="1755878"/>
    <lineage>
        <taxon>Bacteria</taxon>
        <taxon>Bacillati</taxon>
        <taxon>Actinomycetota</taxon>
        <taxon>Actinomycetes</taxon>
        <taxon>Mycobacteriales</taxon>
        <taxon>Nocardiaceae</taxon>
        <taxon>Nocardia</taxon>
    </lineage>
</organism>
<keyword evidence="3" id="KW-1185">Reference proteome</keyword>
<evidence type="ECO:0000313" key="2">
    <source>
        <dbReference type="EMBL" id="MFC4376276.1"/>
    </source>
</evidence>
<protein>
    <recommendedName>
        <fullName evidence="4">DUF222 domain-containing protein</fullName>
    </recommendedName>
</protein>
<feature type="region of interest" description="Disordered" evidence="1">
    <location>
        <begin position="50"/>
        <end position="75"/>
    </location>
</feature>